<dbReference type="EMBL" id="JBEPMK010000003">
    <property type="protein sequence ID" value="MET3644391.1"/>
    <property type="molecule type" value="Genomic_DNA"/>
</dbReference>
<feature type="transmembrane region" description="Helical" evidence="5">
    <location>
        <begin position="48"/>
        <end position="67"/>
    </location>
</feature>
<evidence type="ECO:0000256" key="2">
    <source>
        <dbReference type="ARBA" id="ARBA00022692"/>
    </source>
</evidence>
<dbReference type="Pfam" id="PF00654">
    <property type="entry name" value="Voltage_CLC"/>
    <property type="match status" value="1"/>
</dbReference>
<feature type="transmembrane region" description="Helical" evidence="5">
    <location>
        <begin position="365"/>
        <end position="388"/>
    </location>
</feature>
<keyword evidence="2 5" id="KW-0812">Transmembrane</keyword>
<evidence type="ECO:0000313" key="6">
    <source>
        <dbReference type="EMBL" id="MET3644391.1"/>
    </source>
</evidence>
<protein>
    <submittedName>
        <fullName evidence="6">H+/Cl- antiporter ClcA</fullName>
    </submittedName>
</protein>
<comment type="subcellular location">
    <subcellularLocation>
        <location evidence="1">Membrane</location>
        <topology evidence="1">Multi-pass membrane protein</topology>
    </subcellularLocation>
</comment>
<dbReference type="SUPFAM" id="SSF81340">
    <property type="entry name" value="Clc chloride channel"/>
    <property type="match status" value="1"/>
</dbReference>
<accession>A0ABV2JKE2</accession>
<dbReference type="InterPro" id="IPR014743">
    <property type="entry name" value="Cl-channel_core"/>
</dbReference>
<dbReference type="PANTHER" id="PTHR43427">
    <property type="entry name" value="CHLORIDE CHANNEL PROTEIN CLC-E"/>
    <property type="match status" value="1"/>
</dbReference>
<keyword evidence="3 5" id="KW-1133">Transmembrane helix</keyword>
<name>A0ABV2JKE2_9STRE</name>
<organism evidence="6 7">
    <name type="scientific">Streptococcus gallinaceus</name>
    <dbReference type="NCBI Taxonomy" id="165758"/>
    <lineage>
        <taxon>Bacteria</taxon>
        <taxon>Bacillati</taxon>
        <taxon>Bacillota</taxon>
        <taxon>Bacilli</taxon>
        <taxon>Lactobacillales</taxon>
        <taxon>Streptococcaceae</taxon>
        <taxon>Streptococcus</taxon>
    </lineage>
</organism>
<feature type="transmembrane region" description="Helical" evidence="5">
    <location>
        <begin position="7"/>
        <end position="28"/>
    </location>
</feature>
<reference evidence="6 7" key="1">
    <citation type="submission" date="2024-06" db="EMBL/GenBank/DDBJ databases">
        <title>Genomic Encyclopedia of Type Strains, Phase IV (KMG-IV): sequencing the most valuable type-strain genomes for metagenomic binning, comparative biology and taxonomic classification.</title>
        <authorList>
            <person name="Goeker M."/>
        </authorList>
    </citation>
    <scope>NUCLEOTIDE SEQUENCE [LARGE SCALE GENOMIC DNA]</scope>
    <source>
        <strain evidence="6 7">DSM 15349</strain>
    </source>
</reference>
<dbReference type="Proteomes" id="UP001549055">
    <property type="component" value="Unassembled WGS sequence"/>
</dbReference>
<feature type="transmembrane region" description="Helical" evidence="5">
    <location>
        <begin position="342"/>
        <end position="358"/>
    </location>
</feature>
<feature type="transmembrane region" description="Helical" evidence="5">
    <location>
        <begin position="293"/>
        <end position="311"/>
    </location>
</feature>
<keyword evidence="7" id="KW-1185">Reference proteome</keyword>
<gene>
    <name evidence="6" type="ORF">ABID27_001015</name>
</gene>
<dbReference type="InterPro" id="IPR050368">
    <property type="entry name" value="ClC-type_chloride_channel"/>
</dbReference>
<evidence type="ECO:0000256" key="1">
    <source>
        <dbReference type="ARBA" id="ARBA00004141"/>
    </source>
</evidence>
<feature type="transmembrane region" description="Helical" evidence="5">
    <location>
        <begin position="215"/>
        <end position="233"/>
    </location>
</feature>
<keyword evidence="4 5" id="KW-0472">Membrane</keyword>
<evidence type="ECO:0000256" key="4">
    <source>
        <dbReference type="ARBA" id="ARBA00023136"/>
    </source>
</evidence>
<sequence>MFGKKELHLVMIGLFYSSVIALISYGFIRAESLGSQFLWERLPHQFRFGTVYSIVVLSILCSLVIFLKTKWGELPKTSHELLHELNEKRTISYKNTWRNIALALPVLVSGAGVGPEAPLLGVVIAYSIWQADKLRYMAANWEELKGCGLIKWIKYIFHPNHYLLSYPASQKETGKFFRNLLIANGVLVFWMLMRVTEQPSFVTKLGESNWSIVDLPLFLPLCLYGLVIGKGYTHIMMFLRARLERLKLSLSCKIGLGAIAIFLVTLLAPSLLFSGQHSLHSIVELGMKTPIQTLFVLSFAKLIFLDLCLWSGWTGGDIFPVTFASFLQGFAVAQLFPQTDRLFVVLVVSLSIAITLLEKEWLAGIFISLFFPIQLFPVSLLVVGLTILGRKILLDKSHKSSKSLS</sequence>
<dbReference type="CDD" id="cd00400">
    <property type="entry name" value="Voltage_gated_ClC"/>
    <property type="match status" value="1"/>
</dbReference>
<feature type="transmembrane region" description="Helical" evidence="5">
    <location>
        <begin position="176"/>
        <end position="195"/>
    </location>
</feature>
<feature type="transmembrane region" description="Helical" evidence="5">
    <location>
        <begin position="254"/>
        <end position="273"/>
    </location>
</feature>
<evidence type="ECO:0000313" key="7">
    <source>
        <dbReference type="Proteomes" id="UP001549055"/>
    </source>
</evidence>
<evidence type="ECO:0000256" key="5">
    <source>
        <dbReference type="SAM" id="Phobius"/>
    </source>
</evidence>
<dbReference type="InterPro" id="IPR001807">
    <property type="entry name" value="ClC"/>
</dbReference>
<dbReference type="PANTHER" id="PTHR43427:SF12">
    <property type="entry name" value="CHLORIDE TRANSPORTER"/>
    <property type="match status" value="1"/>
</dbReference>
<comment type="caution">
    <text evidence="6">The sequence shown here is derived from an EMBL/GenBank/DDBJ whole genome shotgun (WGS) entry which is preliminary data.</text>
</comment>
<dbReference type="Gene3D" id="1.10.3080.10">
    <property type="entry name" value="Clc chloride channel"/>
    <property type="match status" value="1"/>
</dbReference>
<evidence type="ECO:0000256" key="3">
    <source>
        <dbReference type="ARBA" id="ARBA00022989"/>
    </source>
</evidence>
<dbReference type="RefSeq" id="WP_354280683.1">
    <property type="nucleotide sequence ID" value="NZ_JBEPMK010000003.1"/>
</dbReference>
<proteinExistence type="predicted"/>